<keyword evidence="1" id="KW-1133">Transmembrane helix</keyword>
<dbReference type="EMBL" id="QXTF01000001">
    <property type="protein sequence ID" value="RIX31647.1"/>
    <property type="molecule type" value="Genomic_DNA"/>
</dbReference>
<organism evidence="2 3">
    <name type="scientific">Sphingomonas edaphi</name>
    <dbReference type="NCBI Taxonomy" id="2315689"/>
    <lineage>
        <taxon>Bacteria</taxon>
        <taxon>Pseudomonadati</taxon>
        <taxon>Pseudomonadota</taxon>
        <taxon>Alphaproteobacteria</taxon>
        <taxon>Sphingomonadales</taxon>
        <taxon>Sphingomonadaceae</taxon>
        <taxon>Sphingomonas</taxon>
    </lineage>
</organism>
<keyword evidence="3" id="KW-1185">Reference proteome</keyword>
<proteinExistence type="predicted"/>
<dbReference type="Proteomes" id="UP000285023">
    <property type="component" value="Unassembled WGS sequence"/>
</dbReference>
<protein>
    <submittedName>
        <fullName evidence="2">Uncharacterized protein</fullName>
    </submittedName>
</protein>
<evidence type="ECO:0000256" key="1">
    <source>
        <dbReference type="SAM" id="Phobius"/>
    </source>
</evidence>
<gene>
    <name evidence="2" type="ORF">D3M59_01110</name>
</gene>
<feature type="transmembrane region" description="Helical" evidence="1">
    <location>
        <begin position="32"/>
        <end position="50"/>
    </location>
</feature>
<keyword evidence="1" id="KW-0472">Membrane</keyword>
<keyword evidence="1" id="KW-0812">Transmembrane</keyword>
<reference evidence="2 3" key="1">
    <citation type="submission" date="2018-09" db="EMBL/GenBank/DDBJ databases">
        <title>Sphingomonas sp. DAC4.</title>
        <authorList>
            <person name="Seo T."/>
        </authorList>
    </citation>
    <scope>NUCLEOTIDE SEQUENCE [LARGE SCALE GENOMIC DNA]</scope>
    <source>
        <strain evidence="2 3">DAC4</strain>
    </source>
</reference>
<name>A0A418Q1B4_9SPHN</name>
<comment type="caution">
    <text evidence="2">The sequence shown here is derived from an EMBL/GenBank/DDBJ whole genome shotgun (WGS) entry which is preliminary data.</text>
</comment>
<dbReference type="AlphaFoldDB" id="A0A418Q1B4"/>
<evidence type="ECO:0000313" key="2">
    <source>
        <dbReference type="EMBL" id="RIX31647.1"/>
    </source>
</evidence>
<accession>A0A418Q1B4</accession>
<evidence type="ECO:0000313" key="3">
    <source>
        <dbReference type="Proteomes" id="UP000285023"/>
    </source>
</evidence>
<sequence length="104" mass="11151">MQNIGRIEANADQFGTNSFLNCSARTEGKPPMLATVATIALFGFAVAMLARFARNDGGKILAALSGNSWLAQPPASVRPVTVRFSQRYPASRPMRVRPAMRAAA</sequence>